<reference evidence="3" key="2">
    <citation type="submission" date="2025-08" db="UniProtKB">
        <authorList>
            <consortium name="Ensembl"/>
        </authorList>
    </citation>
    <scope>IDENTIFICATION</scope>
</reference>
<evidence type="ECO:0000256" key="2">
    <source>
        <dbReference type="SAM" id="Phobius"/>
    </source>
</evidence>
<keyword evidence="2" id="KW-0812">Transmembrane</keyword>
<dbReference type="AlphaFoldDB" id="A0A8C6JLT7"/>
<keyword evidence="2" id="KW-0472">Membrane</keyword>
<protein>
    <submittedName>
        <fullName evidence="3">Uncharacterized protein</fullName>
    </submittedName>
</protein>
<reference evidence="3" key="3">
    <citation type="submission" date="2025-09" db="UniProtKB">
        <authorList>
            <consortium name="Ensembl"/>
        </authorList>
    </citation>
    <scope>IDENTIFICATION</scope>
</reference>
<feature type="transmembrane region" description="Helical" evidence="2">
    <location>
        <begin position="24"/>
        <end position="44"/>
    </location>
</feature>
<evidence type="ECO:0000313" key="3">
    <source>
        <dbReference type="Ensembl" id="ENSMUNP00000013629.2"/>
    </source>
</evidence>
<name>A0A8C6JLT7_MELUD</name>
<sequence length="464" mass="51334">MLGPAVRLALGAGELGLPARLPALLWPAVLLGAAAAALIVLRGLRRGRPATGPRRLRRDNGVGRGQEDENENGPRRAAGTLPARQPEEQRRTAQVPVNSEIITSVNIKEKKLVKPKKKRKAQCSDRKVPKDLLFVEKDKLQEEEGVWQTKISSREKRHLRKERLKQKEDPSRASLGSLVVEQAFQWDEKRMLWPLTEDTSGGGKGVLIAKAECGTALKASGDIQEESALSLAEEDVFSNVGTWDIAEIKSCPVTFGTLSDLSRELDNMKNKSSEASPSRCCWHTSSSFLPTDDAWQGQVQWTCALATAQGSLRSPMFCFANAASHDNEDDHSAIDLDSDWKAPLEEWGNWTGDEEHKTGDKKEKDLLKGEAGIHFCLSGLENKMQQKKKIEVKKAKGGSGLRLLQEGLETRMEEGPRGFLSRKHSSDAVYTSFKNSLDVAINSPSNGVPGKKERRKRKKMKKET</sequence>
<accession>A0A8C6JLT7</accession>
<gene>
    <name evidence="3" type="primary">LOC115946069</name>
</gene>
<evidence type="ECO:0000313" key="4">
    <source>
        <dbReference type="Proteomes" id="UP000694405"/>
    </source>
</evidence>
<feature type="compositionally biased region" description="Basic residues" evidence="1">
    <location>
        <begin position="452"/>
        <end position="464"/>
    </location>
</feature>
<reference evidence="3" key="1">
    <citation type="submission" date="2020-03" db="EMBL/GenBank/DDBJ databases">
        <title>Melopsittacus undulatus (budgerigar) genome, bMelUnd1, maternal haplotype with Z.</title>
        <authorList>
            <person name="Gedman G."/>
            <person name="Mountcastle J."/>
            <person name="Haase B."/>
            <person name="Formenti G."/>
            <person name="Wright T."/>
            <person name="Apodaca J."/>
            <person name="Pelan S."/>
            <person name="Chow W."/>
            <person name="Rhie A."/>
            <person name="Howe K."/>
            <person name="Fedrigo O."/>
            <person name="Jarvis E.D."/>
        </authorList>
    </citation>
    <scope>NUCLEOTIDE SEQUENCE [LARGE SCALE GENOMIC DNA]</scope>
</reference>
<organism evidence="3 4">
    <name type="scientific">Melopsittacus undulatus</name>
    <name type="common">Budgerigar</name>
    <name type="synonym">Psittacus undulatus</name>
    <dbReference type="NCBI Taxonomy" id="13146"/>
    <lineage>
        <taxon>Eukaryota</taxon>
        <taxon>Metazoa</taxon>
        <taxon>Chordata</taxon>
        <taxon>Craniata</taxon>
        <taxon>Vertebrata</taxon>
        <taxon>Euteleostomi</taxon>
        <taxon>Archelosauria</taxon>
        <taxon>Archosauria</taxon>
        <taxon>Dinosauria</taxon>
        <taxon>Saurischia</taxon>
        <taxon>Theropoda</taxon>
        <taxon>Coelurosauria</taxon>
        <taxon>Aves</taxon>
        <taxon>Neognathae</taxon>
        <taxon>Neoaves</taxon>
        <taxon>Telluraves</taxon>
        <taxon>Australaves</taxon>
        <taxon>Psittaciformes</taxon>
        <taxon>Psittaculidae</taxon>
        <taxon>Melopsittacus</taxon>
    </lineage>
</organism>
<keyword evidence="2" id="KW-1133">Transmembrane helix</keyword>
<feature type="compositionally biased region" description="Basic and acidic residues" evidence="1">
    <location>
        <begin position="58"/>
        <end position="67"/>
    </location>
</feature>
<feature type="region of interest" description="Disordered" evidence="1">
    <location>
        <begin position="440"/>
        <end position="464"/>
    </location>
</feature>
<feature type="region of interest" description="Disordered" evidence="1">
    <location>
        <begin position="49"/>
        <end position="94"/>
    </location>
</feature>
<evidence type="ECO:0000256" key="1">
    <source>
        <dbReference type="SAM" id="MobiDB-lite"/>
    </source>
</evidence>
<accession>A0A8V5FM29</accession>
<dbReference type="Proteomes" id="UP000694405">
    <property type="component" value="Chromosome 3"/>
</dbReference>
<keyword evidence="4" id="KW-1185">Reference proteome</keyword>
<dbReference type="Ensembl" id="ENSMUNT00000015712.2">
    <property type="protein sequence ID" value="ENSMUNP00000013629.2"/>
    <property type="gene ID" value="ENSMUNG00000010637.2"/>
</dbReference>
<proteinExistence type="predicted"/>